<dbReference type="Proteomes" id="UP000663929">
    <property type="component" value="Chromosome"/>
</dbReference>
<organism evidence="2 3">
    <name type="scientific">Sulfidibacter corallicola</name>
    <dbReference type="NCBI Taxonomy" id="2818388"/>
    <lineage>
        <taxon>Bacteria</taxon>
        <taxon>Pseudomonadati</taxon>
        <taxon>Acidobacteriota</taxon>
        <taxon>Holophagae</taxon>
        <taxon>Acanthopleuribacterales</taxon>
        <taxon>Acanthopleuribacteraceae</taxon>
        <taxon>Sulfidibacter</taxon>
    </lineage>
</organism>
<name>A0A8A4TME2_SULCO</name>
<sequence length="326" mass="36769">MTKHTMTLENLGTSERQGASVAADSPPSTTNLGMARIQNIEWLLRFLASAVFLGRSWQFLRWDSPLRTIMWKQDWLEGPVAFLTGMSWQAYVTSPTTDMVIQGLTRFMGIWLLACAVLVWTVRGTSRRQGVVIVAGSFLLLFNFSIYFIGKGFQIGQGIEHTLQWATPLFLLAFLRGGDSAIPGTRPSSGFSRKHLLYLKVAIALTFTGHGLYAMGFHPQPGYFVSMIMRCLALDESSARILLNIAGYLDFVVAVAVFIPFLSRVALIYAAFWGFLTAFARVVAYYHPQNLLGWMDSWWYHTVFRLAHGGMPLLALWLERHVDRDR</sequence>
<feature type="transmembrane region" description="Helical" evidence="1">
    <location>
        <begin position="266"/>
        <end position="286"/>
    </location>
</feature>
<dbReference type="KEGG" id="scor:J3U87_19430"/>
<proteinExistence type="predicted"/>
<feature type="transmembrane region" description="Helical" evidence="1">
    <location>
        <begin position="131"/>
        <end position="149"/>
    </location>
</feature>
<keyword evidence="3" id="KW-1185">Reference proteome</keyword>
<dbReference type="AlphaFoldDB" id="A0A8A4TME2"/>
<evidence type="ECO:0000256" key="1">
    <source>
        <dbReference type="SAM" id="Phobius"/>
    </source>
</evidence>
<gene>
    <name evidence="2" type="ORF">J3U87_19430</name>
</gene>
<protein>
    <submittedName>
        <fullName evidence="2">Uncharacterized protein</fullName>
    </submittedName>
</protein>
<feature type="transmembrane region" description="Helical" evidence="1">
    <location>
        <begin position="196"/>
        <end position="217"/>
    </location>
</feature>
<feature type="transmembrane region" description="Helical" evidence="1">
    <location>
        <begin position="298"/>
        <end position="318"/>
    </location>
</feature>
<keyword evidence="1" id="KW-0812">Transmembrane</keyword>
<feature type="transmembrane region" description="Helical" evidence="1">
    <location>
        <begin position="237"/>
        <end position="259"/>
    </location>
</feature>
<dbReference type="RefSeq" id="WP_237377431.1">
    <property type="nucleotide sequence ID" value="NZ_CP071793.1"/>
</dbReference>
<feature type="transmembrane region" description="Helical" evidence="1">
    <location>
        <begin position="42"/>
        <end position="60"/>
    </location>
</feature>
<feature type="transmembrane region" description="Helical" evidence="1">
    <location>
        <begin position="155"/>
        <end position="175"/>
    </location>
</feature>
<evidence type="ECO:0000313" key="3">
    <source>
        <dbReference type="Proteomes" id="UP000663929"/>
    </source>
</evidence>
<dbReference type="EMBL" id="CP071793">
    <property type="protein sequence ID" value="QTD47765.1"/>
    <property type="molecule type" value="Genomic_DNA"/>
</dbReference>
<keyword evidence="1" id="KW-0472">Membrane</keyword>
<keyword evidence="1" id="KW-1133">Transmembrane helix</keyword>
<evidence type="ECO:0000313" key="2">
    <source>
        <dbReference type="EMBL" id="QTD47765.1"/>
    </source>
</evidence>
<feature type="transmembrane region" description="Helical" evidence="1">
    <location>
        <begin position="99"/>
        <end position="119"/>
    </location>
</feature>
<accession>A0A8A4TME2</accession>
<reference evidence="2" key="1">
    <citation type="submission" date="2021-03" db="EMBL/GenBank/DDBJ databases">
        <title>Acanthopleuribacteraceae sp. M133.</title>
        <authorList>
            <person name="Wang G."/>
        </authorList>
    </citation>
    <scope>NUCLEOTIDE SEQUENCE</scope>
    <source>
        <strain evidence="2">M133</strain>
    </source>
</reference>